<name>J4GFM8_9APHY</name>
<dbReference type="GeneID" id="24100504"/>
<feature type="region of interest" description="Disordered" evidence="1">
    <location>
        <begin position="1"/>
        <end position="65"/>
    </location>
</feature>
<reference evidence="2 3" key="1">
    <citation type="journal article" date="2012" name="Appl. Environ. Microbiol.">
        <title>Short-read sequencing for genomic analysis of the brown rot fungus Fibroporia radiculosa.</title>
        <authorList>
            <person name="Tang J.D."/>
            <person name="Perkins A.D."/>
            <person name="Sonstegard T.S."/>
            <person name="Schroeder S.G."/>
            <person name="Burgess S.C."/>
            <person name="Diehl S.V."/>
        </authorList>
    </citation>
    <scope>NUCLEOTIDE SEQUENCE [LARGE SCALE GENOMIC DNA]</scope>
    <source>
        <strain evidence="2 3">TFFH 294</strain>
    </source>
</reference>
<feature type="compositionally biased region" description="Polar residues" evidence="1">
    <location>
        <begin position="55"/>
        <end position="65"/>
    </location>
</feature>
<feature type="region of interest" description="Disordered" evidence="1">
    <location>
        <begin position="80"/>
        <end position="126"/>
    </location>
</feature>
<dbReference type="Proteomes" id="UP000006352">
    <property type="component" value="Unassembled WGS sequence"/>
</dbReference>
<feature type="region of interest" description="Disordered" evidence="1">
    <location>
        <begin position="158"/>
        <end position="190"/>
    </location>
</feature>
<dbReference type="EMBL" id="HE797196">
    <property type="protein sequence ID" value="CCM05593.1"/>
    <property type="molecule type" value="Genomic_DNA"/>
</dbReference>
<dbReference type="InParanoid" id="J4GFM8"/>
<protein>
    <submittedName>
        <fullName evidence="2">Uncharacterized protein</fullName>
    </submittedName>
</protein>
<dbReference type="HOGENOM" id="CLU_1240172_0_0_1"/>
<feature type="compositionally biased region" description="Basic and acidic residues" evidence="1">
    <location>
        <begin position="28"/>
        <end position="37"/>
    </location>
</feature>
<feature type="compositionally biased region" description="Low complexity" evidence="1">
    <location>
        <begin position="114"/>
        <end position="126"/>
    </location>
</feature>
<proteinExistence type="predicted"/>
<organism evidence="2 3">
    <name type="scientific">Fibroporia radiculosa</name>
    <dbReference type="NCBI Taxonomy" id="599839"/>
    <lineage>
        <taxon>Eukaryota</taxon>
        <taxon>Fungi</taxon>
        <taxon>Dikarya</taxon>
        <taxon>Basidiomycota</taxon>
        <taxon>Agaricomycotina</taxon>
        <taxon>Agaricomycetes</taxon>
        <taxon>Polyporales</taxon>
        <taxon>Fibroporiaceae</taxon>
        <taxon>Fibroporia</taxon>
    </lineage>
</organism>
<accession>J4GFM8</accession>
<evidence type="ECO:0000256" key="1">
    <source>
        <dbReference type="SAM" id="MobiDB-lite"/>
    </source>
</evidence>
<evidence type="ECO:0000313" key="3">
    <source>
        <dbReference type="Proteomes" id="UP000006352"/>
    </source>
</evidence>
<keyword evidence="3" id="KW-1185">Reference proteome</keyword>
<gene>
    <name evidence="2" type="ORF">FIBRA_07821</name>
</gene>
<evidence type="ECO:0000313" key="2">
    <source>
        <dbReference type="EMBL" id="CCM05593.1"/>
    </source>
</evidence>
<dbReference type="RefSeq" id="XP_012184876.1">
    <property type="nucleotide sequence ID" value="XM_012329486.1"/>
</dbReference>
<sequence>MAPLPTRSHPMGRNARHRPSPPVNIDTTEYKMTREHLPGTLSQRSYTRAARATNIRRSSTAANQPQRHYLAAHMQEHGHRMDNIGKGTDPAPPPASCRGNRARRAPRPPRRDAATQAAETASALVARDGRKRSAELLNRERVIAAQETRQCEPVGTLLRPQRQRDVHPPTSQEGHPHRRQKVTPNRVSHCPTKTRDCLIHRVDGETRPEVEMYWDWQRGEGVV</sequence>
<dbReference type="AlphaFoldDB" id="J4GFM8"/>